<sequence length="430" mass="47836">MNILIMGMGYVGVTTGLVFAELGWQVTGLDTDTIKIQALSEGKLSFYEPGLDQLLKKHIATGKINFISSSEKGIRENNIIFICVGTPSDKDGSADLQAVRGAAQSIGTYMNDYKIITVKSTVPIDTNRKLVEWVKESQVYPHPFDVVSNPEFLREGSALFDSLNPDRIIIGSDNEQAANVIQSLYDSIKAPIFVTKPRTAELIKYASNAFLATKISYVNELARLCESLEVNVTDVTKGMGMDQRIGPHFLKAGIGYGGSCFPKDSMALLYTAKEQQVELSILEQVVAVNNSQSSHFLNIWEQKLGGFRGKTIAILGISFKPNTDDLREAPALSIIQQLQYKKVNLRVHDPIAKLPEALRSDTTQQFETLAITLQQCDAVILCSEWKVYREADWQQLRALMKDYYIFDGRNTLVGKEMTKLGYAYYGIGNR</sequence>
<dbReference type="Gene3D" id="3.40.50.720">
    <property type="entry name" value="NAD(P)-binding Rossmann-like Domain"/>
    <property type="match status" value="2"/>
</dbReference>
<dbReference type="NCBIfam" id="TIGR03026">
    <property type="entry name" value="NDP-sugDHase"/>
    <property type="match status" value="1"/>
</dbReference>
<dbReference type="InterPro" id="IPR028357">
    <property type="entry name" value="UDPglc_DH_bac"/>
</dbReference>
<evidence type="ECO:0000259" key="8">
    <source>
        <dbReference type="SMART" id="SM00984"/>
    </source>
</evidence>
<comment type="caution">
    <text evidence="9">The sequence shown here is derived from an EMBL/GenBank/DDBJ whole genome shotgun (WGS) entry which is preliminary data.</text>
</comment>
<dbReference type="SUPFAM" id="SSF48179">
    <property type="entry name" value="6-phosphogluconate dehydrogenase C-terminal domain-like"/>
    <property type="match status" value="1"/>
</dbReference>
<dbReference type="SUPFAM" id="SSF51735">
    <property type="entry name" value="NAD(P)-binding Rossmann-fold domains"/>
    <property type="match status" value="1"/>
</dbReference>
<dbReference type="PIRSF" id="PIRSF500134">
    <property type="entry name" value="UDPglc_DH_bac"/>
    <property type="match status" value="1"/>
</dbReference>
<dbReference type="InterPro" id="IPR014026">
    <property type="entry name" value="UDP-Glc/GDP-Man_DH_dimer"/>
</dbReference>
<dbReference type="RefSeq" id="WP_236291189.1">
    <property type="nucleotide sequence ID" value="NZ_CAKMMW010000019.1"/>
</dbReference>
<dbReference type="EC" id="1.1.1.22" evidence="3 7"/>
<dbReference type="InterPro" id="IPR001732">
    <property type="entry name" value="UDP-Glc/GDP-Man_DH_N"/>
</dbReference>
<dbReference type="InterPro" id="IPR036291">
    <property type="entry name" value="NAD(P)-bd_dom_sf"/>
</dbReference>
<feature type="domain" description="UDP-glucose/GDP-mannose dehydrogenase C-terminal" evidence="8">
    <location>
        <begin position="313"/>
        <end position="414"/>
    </location>
</feature>
<dbReference type="Pfam" id="PF00984">
    <property type="entry name" value="UDPG_MGDP_dh"/>
    <property type="match status" value="1"/>
</dbReference>
<evidence type="ECO:0000313" key="9">
    <source>
        <dbReference type="EMBL" id="CAH1220654.1"/>
    </source>
</evidence>
<keyword evidence="5 7" id="KW-0520">NAD</keyword>
<dbReference type="InterPro" id="IPR017476">
    <property type="entry name" value="UDP-Glc/GDP-Man"/>
</dbReference>
<dbReference type="Pfam" id="PF03720">
    <property type="entry name" value="UDPG_MGDP_dh_C"/>
    <property type="match status" value="1"/>
</dbReference>
<dbReference type="EMBL" id="CAKMMW010000019">
    <property type="protein sequence ID" value="CAH1220654.1"/>
    <property type="molecule type" value="Genomic_DNA"/>
</dbReference>
<dbReference type="Gene3D" id="1.20.5.100">
    <property type="entry name" value="Cytochrome c1, transmembrane anchor, C-terminal"/>
    <property type="match status" value="1"/>
</dbReference>
<evidence type="ECO:0000256" key="2">
    <source>
        <dbReference type="ARBA" id="ARBA00006601"/>
    </source>
</evidence>
<dbReference type="PANTHER" id="PTHR43750">
    <property type="entry name" value="UDP-GLUCOSE 6-DEHYDROGENASE TUAD"/>
    <property type="match status" value="1"/>
</dbReference>
<protein>
    <recommendedName>
        <fullName evidence="3 7">UDP-glucose 6-dehydrogenase</fullName>
        <ecNumber evidence="3 7">1.1.1.22</ecNumber>
    </recommendedName>
</protein>
<dbReference type="Pfam" id="PF03721">
    <property type="entry name" value="UDPG_MGDP_dh_N"/>
    <property type="match status" value="1"/>
</dbReference>
<accession>A0ABM9CS44</accession>
<evidence type="ECO:0000256" key="6">
    <source>
        <dbReference type="ARBA" id="ARBA00047473"/>
    </source>
</evidence>
<reference evidence="9" key="1">
    <citation type="submission" date="2022-01" db="EMBL/GenBank/DDBJ databases">
        <authorList>
            <person name="Criscuolo A."/>
        </authorList>
    </citation>
    <scope>NUCLEOTIDE SEQUENCE</scope>
    <source>
        <strain evidence="9">CIP111891</strain>
    </source>
</reference>
<dbReference type="InterPro" id="IPR008927">
    <property type="entry name" value="6-PGluconate_DH-like_C_sf"/>
</dbReference>
<gene>
    <name evidence="9" type="primary">ywqF_2</name>
    <name evidence="9" type="ORF">PAECIP111891_05075</name>
</gene>
<dbReference type="InterPro" id="IPR014027">
    <property type="entry name" value="UDP-Glc/GDP-Man_DH_C"/>
</dbReference>
<dbReference type="InterPro" id="IPR036220">
    <property type="entry name" value="UDP-Glc/GDP-Man_DH_C_sf"/>
</dbReference>
<dbReference type="GO" id="GO:0003979">
    <property type="term" value="F:UDP-glucose 6-dehydrogenase activity"/>
    <property type="evidence" value="ECO:0007669"/>
    <property type="project" value="UniProtKB-EC"/>
</dbReference>
<dbReference type="Proteomes" id="UP000838821">
    <property type="component" value="Unassembled WGS sequence"/>
</dbReference>
<dbReference type="SUPFAM" id="SSF52413">
    <property type="entry name" value="UDP-glucose/GDP-mannose dehydrogenase C-terminal domain"/>
    <property type="match status" value="1"/>
</dbReference>
<evidence type="ECO:0000313" key="10">
    <source>
        <dbReference type="Proteomes" id="UP000838821"/>
    </source>
</evidence>
<evidence type="ECO:0000256" key="1">
    <source>
        <dbReference type="ARBA" id="ARBA00004701"/>
    </source>
</evidence>
<dbReference type="PANTHER" id="PTHR43750:SF3">
    <property type="entry name" value="UDP-GLUCOSE 6-DEHYDROGENASE TUAD"/>
    <property type="match status" value="1"/>
</dbReference>
<proteinExistence type="inferred from homology"/>
<dbReference type="SMART" id="SM00984">
    <property type="entry name" value="UDPG_MGDP_dh_C"/>
    <property type="match status" value="1"/>
</dbReference>
<comment type="catalytic activity">
    <reaction evidence="6 7">
        <text>UDP-alpha-D-glucose + 2 NAD(+) + H2O = UDP-alpha-D-glucuronate + 2 NADH + 3 H(+)</text>
        <dbReference type="Rhea" id="RHEA:23596"/>
        <dbReference type="ChEBI" id="CHEBI:15377"/>
        <dbReference type="ChEBI" id="CHEBI:15378"/>
        <dbReference type="ChEBI" id="CHEBI:57540"/>
        <dbReference type="ChEBI" id="CHEBI:57945"/>
        <dbReference type="ChEBI" id="CHEBI:58052"/>
        <dbReference type="ChEBI" id="CHEBI:58885"/>
        <dbReference type="EC" id="1.1.1.22"/>
    </reaction>
</comment>
<comment type="similarity">
    <text evidence="2 7">Belongs to the UDP-glucose/GDP-mannose dehydrogenase family.</text>
</comment>
<comment type="pathway">
    <text evidence="1">Nucleotide-sugar biosynthesis; UDP-alpha-D-glucuronate biosynthesis; UDP-alpha-D-glucuronate from UDP-alpha-D-glucose: step 1/1.</text>
</comment>
<evidence type="ECO:0000256" key="3">
    <source>
        <dbReference type="ARBA" id="ARBA00012954"/>
    </source>
</evidence>
<evidence type="ECO:0000256" key="5">
    <source>
        <dbReference type="ARBA" id="ARBA00023027"/>
    </source>
</evidence>
<organism evidence="9 10">
    <name type="scientific">Paenibacillus allorhizoplanae</name>
    <dbReference type="NCBI Taxonomy" id="2905648"/>
    <lineage>
        <taxon>Bacteria</taxon>
        <taxon>Bacillati</taxon>
        <taxon>Bacillota</taxon>
        <taxon>Bacilli</taxon>
        <taxon>Bacillales</taxon>
        <taxon>Paenibacillaceae</taxon>
        <taxon>Paenibacillus</taxon>
    </lineage>
</organism>
<keyword evidence="10" id="KW-1185">Reference proteome</keyword>
<dbReference type="PIRSF" id="PIRSF000124">
    <property type="entry name" value="UDPglc_GDPman_dh"/>
    <property type="match status" value="1"/>
</dbReference>
<keyword evidence="4 7" id="KW-0560">Oxidoreductase</keyword>
<name>A0ABM9CS44_9BACL</name>
<evidence type="ECO:0000256" key="4">
    <source>
        <dbReference type="ARBA" id="ARBA00023002"/>
    </source>
</evidence>
<evidence type="ECO:0000256" key="7">
    <source>
        <dbReference type="PIRNR" id="PIRNR000124"/>
    </source>
</evidence>